<protein>
    <submittedName>
        <fullName evidence="5">Oidioi.mRNA.OKI2018_I69.PAR.g11387.t1.cds</fullName>
    </submittedName>
</protein>
<dbReference type="CDD" id="cd00202">
    <property type="entry name" value="ZnF_GATA"/>
    <property type="match status" value="1"/>
</dbReference>
<dbReference type="InterPro" id="IPR046903">
    <property type="entry name" value="Mab-21-like_nuc_Trfase"/>
</dbReference>
<dbReference type="PANTHER" id="PTHR10656">
    <property type="entry name" value="CELL FATE DETERMINING PROTEIN MAB21-RELATED"/>
    <property type="match status" value="1"/>
</dbReference>
<dbReference type="Gene3D" id="3.30.50.10">
    <property type="entry name" value="Erythroid Transcription Factor GATA-1, subunit A"/>
    <property type="match status" value="1"/>
</dbReference>
<name>A0ABN7RW30_OIKDI</name>
<dbReference type="SMART" id="SM01265">
    <property type="entry name" value="Mab-21"/>
    <property type="match status" value="1"/>
</dbReference>
<dbReference type="Gene3D" id="3.30.460.90">
    <property type="match status" value="1"/>
</dbReference>
<dbReference type="InterPro" id="IPR024810">
    <property type="entry name" value="MAB21L/cGLR"/>
</dbReference>
<evidence type="ECO:0000313" key="6">
    <source>
        <dbReference type="Proteomes" id="UP001158576"/>
    </source>
</evidence>
<evidence type="ECO:0000256" key="1">
    <source>
        <dbReference type="ARBA" id="ARBA00008307"/>
    </source>
</evidence>
<keyword evidence="3" id="KW-0479">Metal-binding</keyword>
<evidence type="ECO:0000256" key="2">
    <source>
        <dbReference type="ARBA" id="ARBA00023242"/>
    </source>
</evidence>
<dbReference type="InterPro" id="IPR046906">
    <property type="entry name" value="Mab-21_HhH/H2TH-like"/>
</dbReference>
<dbReference type="EMBL" id="OU015568">
    <property type="protein sequence ID" value="CAG5086866.1"/>
    <property type="molecule type" value="Genomic_DNA"/>
</dbReference>
<proteinExistence type="inferred from homology"/>
<gene>
    <name evidence="5" type="ORF">OKIOD_LOCUS2945</name>
</gene>
<evidence type="ECO:0000313" key="5">
    <source>
        <dbReference type="EMBL" id="CAG5086866.1"/>
    </source>
</evidence>
<dbReference type="Pfam" id="PF20266">
    <property type="entry name" value="Mab-21_C"/>
    <property type="match status" value="1"/>
</dbReference>
<sequence length="459" mass="51801">MGVFNLVDDGSVPGCASLKLSDGRKRSMSLWVEFITASGYLSSRKIRARFQGLLMTALENSPYNSLVVLNTNATEAILTIRNGFIVRIVPAFRCGGMWPRSAQHWPQSQLWPAPQIVSSVKTEGFSLLSRDGIAGDSWAFSFAEAYTNLLEDANRKMVLAILKTIFERHLEPGLILSKHLESLLLIECEKHPSDDRWKPEDIGDRLVGILLQSISCMQSRKCPHYILDNVDLFSGYDPVILNGMAKTTWNIETFAHASPYMLNFHHSIQNFGQETTIVRTEQCPSCGSRGYVGDFSPDPTNNKIFVCRKCQQKSSRDKKVKKECFNCKTSNTTLWRKFKSLKDIRLKYPNKDFDQSSADPAGKVGCNACALYWSLHGKHRPADMKRSDTPTRRRRKKNGKDFPQLFNMEMAAAAHHQQQAWTAVRNPYHQAAYPMISPYALHDGNAFIVKEESLGIGLN</sequence>
<organism evidence="5 6">
    <name type="scientific">Oikopleura dioica</name>
    <name type="common">Tunicate</name>
    <dbReference type="NCBI Taxonomy" id="34765"/>
    <lineage>
        <taxon>Eukaryota</taxon>
        <taxon>Metazoa</taxon>
        <taxon>Chordata</taxon>
        <taxon>Tunicata</taxon>
        <taxon>Appendicularia</taxon>
        <taxon>Copelata</taxon>
        <taxon>Oikopleuridae</taxon>
        <taxon>Oikopleura</taxon>
    </lineage>
</organism>
<dbReference type="Pfam" id="PF03281">
    <property type="entry name" value="Mab-21"/>
    <property type="match status" value="1"/>
</dbReference>
<dbReference type="Gene3D" id="1.10.1410.40">
    <property type="match status" value="1"/>
</dbReference>
<dbReference type="InterPro" id="IPR000679">
    <property type="entry name" value="Znf_GATA"/>
</dbReference>
<reference evidence="5 6" key="1">
    <citation type="submission" date="2021-04" db="EMBL/GenBank/DDBJ databases">
        <authorList>
            <person name="Bliznina A."/>
        </authorList>
    </citation>
    <scope>NUCLEOTIDE SEQUENCE [LARGE SCALE GENOMIC DNA]</scope>
</reference>
<dbReference type="InterPro" id="IPR013088">
    <property type="entry name" value="Znf_NHR/GATA"/>
</dbReference>
<dbReference type="SUPFAM" id="SSF57716">
    <property type="entry name" value="Glucocorticoid receptor-like (DNA-binding domain)"/>
    <property type="match status" value="1"/>
</dbReference>
<dbReference type="PROSITE" id="PS50114">
    <property type="entry name" value="GATA_ZN_FINGER_2"/>
    <property type="match status" value="1"/>
</dbReference>
<evidence type="ECO:0000259" key="4">
    <source>
        <dbReference type="PROSITE" id="PS50114"/>
    </source>
</evidence>
<comment type="similarity">
    <text evidence="1">Belongs to the mab-21 family.</text>
</comment>
<keyword evidence="3" id="KW-0862">Zinc</keyword>
<dbReference type="Proteomes" id="UP001158576">
    <property type="component" value="Chromosome PAR"/>
</dbReference>
<evidence type="ECO:0000256" key="3">
    <source>
        <dbReference type="PROSITE-ProRule" id="PRU00094"/>
    </source>
</evidence>
<feature type="domain" description="GATA-type" evidence="4">
    <location>
        <begin position="318"/>
        <end position="392"/>
    </location>
</feature>
<keyword evidence="2" id="KW-0539">Nucleus</keyword>
<keyword evidence="3" id="KW-0863">Zinc-finger</keyword>
<keyword evidence="6" id="KW-1185">Reference proteome</keyword>
<accession>A0ABN7RW30</accession>
<dbReference type="PANTHER" id="PTHR10656:SF70">
    <property type="entry name" value="PROTEIN MAB-21-RELATED"/>
    <property type="match status" value="1"/>
</dbReference>
<dbReference type="SMART" id="SM00401">
    <property type="entry name" value="ZnF_GATA"/>
    <property type="match status" value="1"/>
</dbReference>